<dbReference type="GeneID" id="19110006"/>
<dbReference type="EMBL" id="KB445553">
    <property type="protein sequence ID" value="EMC98537.1"/>
    <property type="molecule type" value="Genomic_DNA"/>
</dbReference>
<accession>M2LVA0</accession>
<dbReference type="RefSeq" id="XP_007674324.1">
    <property type="nucleotide sequence ID" value="XM_007676134.1"/>
</dbReference>
<protein>
    <submittedName>
        <fullName evidence="1">Uncharacterized protein</fullName>
    </submittedName>
</protein>
<dbReference type="AlphaFoldDB" id="M2LVA0"/>
<reference evidence="1 2" key="1">
    <citation type="journal article" date="2012" name="PLoS Pathog.">
        <title>Diverse lifestyles and strategies of plant pathogenesis encoded in the genomes of eighteen Dothideomycetes fungi.</title>
        <authorList>
            <person name="Ohm R.A."/>
            <person name="Feau N."/>
            <person name="Henrissat B."/>
            <person name="Schoch C.L."/>
            <person name="Horwitz B.A."/>
            <person name="Barry K.W."/>
            <person name="Condon B.J."/>
            <person name="Copeland A.C."/>
            <person name="Dhillon B."/>
            <person name="Glaser F."/>
            <person name="Hesse C.N."/>
            <person name="Kosti I."/>
            <person name="LaButti K."/>
            <person name="Lindquist E.A."/>
            <person name="Lucas S."/>
            <person name="Salamov A.A."/>
            <person name="Bradshaw R.E."/>
            <person name="Ciuffetti L."/>
            <person name="Hamelin R.C."/>
            <person name="Kema G.H.J."/>
            <person name="Lawrence C."/>
            <person name="Scott J.A."/>
            <person name="Spatafora J.W."/>
            <person name="Turgeon B.G."/>
            <person name="de Wit P.J.G.M."/>
            <person name="Zhong S."/>
            <person name="Goodwin S.B."/>
            <person name="Grigoriev I.V."/>
        </authorList>
    </citation>
    <scope>NUCLEOTIDE SEQUENCE [LARGE SCALE GENOMIC DNA]</scope>
    <source>
        <strain evidence="1 2">UAMH 10762</strain>
    </source>
</reference>
<gene>
    <name evidence="1" type="ORF">BAUCODRAFT_23284</name>
</gene>
<dbReference type="HOGENOM" id="CLU_1085811_0_0_1"/>
<keyword evidence="2" id="KW-1185">Reference proteome</keyword>
<evidence type="ECO:0000313" key="2">
    <source>
        <dbReference type="Proteomes" id="UP000011761"/>
    </source>
</evidence>
<dbReference type="KEGG" id="bcom:BAUCODRAFT_23284"/>
<proteinExistence type="predicted"/>
<dbReference type="Proteomes" id="UP000011761">
    <property type="component" value="Unassembled WGS sequence"/>
</dbReference>
<evidence type="ECO:0000313" key="1">
    <source>
        <dbReference type="EMBL" id="EMC98537.1"/>
    </source>
</evidence>
<sequence length="256" mass="28884">MDACAATHYLFYYDPTALLRAVLVMECRLRRNSWPDEEESWSSYDYVQDDWEYKARNTGRSEQNAVRESPLHQEPLVEHEQEWRIAYDPSTAVQEALAELQMPSSACKRSANEADQAQQPSRETHCSAVLWPSQRNSVRDWHTEVAYASCQCAYSGYVVAILEQFMCGVVSLEDAKGKWKPPNHCLNKPASCQKRPRFAAAVNRRQLSGGSAGCIVRDQMSQFGRSGCVRRQPVCQCLQRDAVAAPGGTCCFMIDS</sequence>
<name>M2LVA0_BAUPA</name>
<organism evidence="1 2">
    <name type="scientific">Baudoinia panamericana (strain UAMH 10762)</name>
    <name type="common">Angels' share fungus</name>
    <name type="synonym">Baudoinia compniacensis (strain UAMH 10762)</name>
    <dbReference type="NCBI Taxonomy" id="717646"/>
    <lineage>
        <taxon>Eukaryota</taxon>
        <taxon>Fungi</taxon>
        <taxon>Dikarya</taxon>
        <taxon>Ascomycota</taxon>
        <taxon>Pezizomycotina</taxon>
        <taxon>Dothideomycetes</taxon>
        <taxon>Dothideomycetidae</taxon>
        <taxon>Mycosphaerellales</taxon>
        <taxon>Teratosphaeriaceae</taxon>
        <taxon>Baudoinia</taxon>
    </lineage>
</organism>